<dbReference type="AlphaFoldDB" id="A0A975CEJ2"/>
<sequence>MLMKKTQDFYKNKAPALVCQAQEAINRGAFAQGTAPIERRTLENLA</sequence>
<proteinExistence type="predicted"/>
<accession>A0A975CEJ2</accession>
<dbReference type="KEGG" id="otd:J1M35_14505"/>
<dbReference type="EMBL" id="CP071796">
    <property type="protein sequence ID" value="QTD44316.1"/>
    <property type="molecule type" value="Genomic_DNA"/>
</dbReference>
<dbReference type="Proteomes" id="UP000663903">
    <property type="component" value="Chromosome"/>
</dbReference>
<gene>
    <name evidence="1" type="ORF">J1M35_14505</name>
</gene>
<reference evidence="1" key="1">
    <citation type="submission" date="2021-03" db="EMBL/GenBank/DDBJ databases">
        <title>Ottowia sp. 27C isolated from the cloaca of a Giant Asian pond turtle (Heosemys grandis).</title>
        <authorList>
            <person name="Spergser J."/>
            <person name="Busse H.-J."/>
        </authorList>
    </citation>
    <scope>NUCLEOTIDE SEQUENCE</scope>
    <source>
        <strain evidence="1">27C</strain>
    </source>
</reference>
<evidence type="ECO:0000313" key="2">
    <source>
        <dbReference type="Proteomes" id="UP000663903"/>
    </source>
</evidence>
<dbReference type="RefSeq" id="WP_208007881.1">
    <property type="nucleotide sequence ID" value="NZ_CP071796.1"/>
</dbReference>
<organism evidence="1 2">
    <name type="scientific">Ottowia testudinis</name>
    <dbReference type="NCBI Taxonomy" id="2816950"/>
    <lineage>
        <taxon>Bacteria</taxon>
        <taxon>Pseudomonadati</taxon>
        <taxon>Pseudomonadota</taxon>
        <taxon>Betaproteobacteria</taxon>
        <taxon>Burkholderiales</taxon>
        <taxon>Comamonadaceae</taxon>
        <taxon>Ottowia</taxon>
    </lineage>
</organism>
<keyword evidence="2" id="KW-1185">Reference proteome</keyword>
<protein>
    <submittedName>
        <fullName evidence="1">Uncharacterized protein</fullName>
    </submittedName>
</protein>
<name>A0A975CEJ2_9BURK</name>
<evidence type="ECO:0000313" key="1">
    <source>
        <dbReference type="EMBL" id="QTD44316.1"/>
    </source>
</evidence>